<proteinExistence type="predicted"/>
<evidence type="ECO:0000259" key="1">
    <source>
        <dbReference type="SMART" id="SM00858"/>
    </source>
</evidence>
<sequence length="211" mass="22599">MNDAAPQRLRRPSWKDPRLLLGILLVLASTAGTVWLVGSLDQSVEVYVARDGLPVGQRLDAGRLDRVKVRLGDLESGYIPADEELSEGAVAVRFVGKGQLLPRQSVGDAASLDRKPVPITVDGVLPEQLTTGEHADLWVSSPDDRNGFKEPRLVVRAAEVAQVVAPQQTFAMSSGRVVILLVPDALMPQVLAAQGNKARITVVWNPTGTGS</sequence>
<protein>
    <recommendedName>
        <fullName evidence="1">SAF domain-containing protein</fullName>
    </recommendedName>
</protein>
<feature type="domain" description="SAF" evidence="1">
    <location>
        <begin position="44"/>
        <end position="107"/>
    </location>
</feature>
<dbReference type="RefSeq" id="WP_305996271.1">
    <property type="nucleotide sequence ID" value="NZ_JAVALS010000004.1"/>
</dbReference>
<organism evidence="2 3">
    <name type="scientific">Arthrobacter horti</name>
    <dbReference type="NCBI Taxonomy" id="3068273"/>
    <lineage>
        <taxon>Bacteria</taxon>
        <taxon>Bacillati</taxon>
        <taxon>Actinomycetota</taxon>
        <taxon>Actinomycetes</taxon>
        <taxon>Micrococcales</taxon>
        <taxon>Micrococcaceae</taxon>
        <taxon>Arthrobacter</taxon>
    </lineage>
</organism>
<dbReference type="EMBL" id="JAVALS010000004">
    <property type="protein sequence ID" value="MDP5227224.1"/>
    <property type="molecule type" value="Genomic_DNA"/>
</dbReference>
<gene>
    <name evidence="2" type="ORF">Q9R02_08685</name>
</gene>
<dbReference type="CDD" id="cd11614">
    <property type="entry name" value="SAF_CpaB_FlgA_like"/>
    <property type="match status" value="1"/>
</dbReference>
<dbReference type="InterPro" id="IPR013974">
    <property type="entry name" value="SAF"/>
</dbReference>
<evidence type="ECO:0000313" key="3">
    <source>
        <dbReference type="Proteomes" id="UP001232725"/>
    </source>
</evidence>
<dbReference type="SMART" id="SM00858">
    <property type="entry name" value="SAF"/>
    <property type="match status" value="1"/>
</dbReference>
<evidence type="ECO:0000313" key="2">
    <source>
        <dbReference type="EMBL" id="MDP5227224.1"/>
    </source>
</evidence>
<reference evidence="2 3" key="1">
    <citation type="submission" date="2023-08" db="EMBL/GenBank/DDBJ databases">
        <title>Arthrobacter horti sp. nov., isolated from forest soil.</title>
        <authorList>
            <person name="Park M."/>
        </authorList>
    </citation>
    <scope>NUCLEOTIDE SEQUENCE [LARGE SCALE GENOMIC DNA]</scope>
    <source>
        <strain evidence="2 3">YJM1</strain>
    </source>
</reference>
<comment type="caution">
    <text evidence="2">The sequence shown here is derived from an EMBL/GenBank/DDBJ whole genome shotgun (WGS) entry which is preliminary data.</text>
</comment>
<name>A0ABT9IPV7_9MICC</name>
<keyword evidence="3" id="KW-1185">Reference proteome</keyword>
<dbReference type="Proteomes" id="UP001232725">
    <property type="component" value="Unassembled WGS sequence"/>
</dbReference>
<accession>A0ABT9IPV7</accession>